<dbReference type="InterPro" id="IPR029787">
    <property type="entry name" value="Nucleotide_cyclase"/>
</dbReference>
<evidence type="ECO:0000259" key="2">
    <source>
        <dbReference type="PROSITE" id="PS50887"/>
    </source>
</evidence>
<dbReference type="FunFam" id="3.30.70.270:FF:000001">
    <property type="entry name" value="Diguanylate cyclase domain protein"/>
    <property type="match status" value="1"/>
</dbReference>
<comment type="caution">
    <text evidence="3">The sequence shown here is derived from an EMBL/GenBank/DDBJ whole genome shotgun (WGS) entry which is preliminary data.</text>
</comment>
<dbReference type="InterPro" id="IPR050469">
    <property type="entry name" value="Diguanylate_Cyclase"/>
</dbReference>
<dbReference type="InterPro" id="IPR000160">
    <property type="entry name" value="GGDEF_dom"/>
</dbReference>
<organism evidence="3 4">
    <name type="scientific">Sulfobacillus benefaciens</name>
    <dbReference type="NCBI Taxonomy" id="453960"/>
    <lineage>
        <taxon>Bacteria</taxon>
        <taxon>Bacillati</taxon>
        <taxon>Bacillota</taxon>
        <taxon>Clostridia</taxon>
        <taxon>Eubacteriales</taxon>
        <taxon>Clostridiales Family XVII. Incertae Sedis</taxon>
        <taxon>Sulfobacillus</taxon>
    </lineage>
</organism>
<dbReference type="PANTHER" id="PTHR45138">
    <property type="entry name" value="REGULATORY COMPONENTS OF SENSORY TRANSDUCTION SYSTEM"/>
    <property type="match status" value="1"/>
</dbReference>
<dbReference type="Pfam" id="PF00990">
    <property type="entry name" value="GGDEF"/>
    <property type="match status" value="1"/>
</dbReference>
<gene>
    <name evidence="3" type="ORF">C7B43_00105</name>
</gene>
<reference evidence="3 4" key="1">
    <citation type="journal article" date="2014" name="BMC Genomics">
        <title>Comparison of environmental and isolate Sulfobacillus genomes reveals diverse carbon, sulfur, nitrogen, and hydrogen metabolisms.</title>
        <authorList>
            <person name="Justice N.B."/>
            <person name="Norman A."/>
            <person name="Brown C.T."/>
            <person name="Singh A."/>
            <person name="Thomas B.C."/>
            <person name="Banfield J.F."/>
        </authorList>
    </citation>
    <scope>NUCLEOTIDE SEQUENCE [LARGE SCALE GENOMIC DNA]</scope>
    <source>
        <strain evidence="3">AMDSBA1</strain>
    </source>
</reference>
<evidence type="ECO:0000313" key="3">
    <source>
        <dbReference type="EMBL" id="PSR31664.1"/>
    </source>
</evidence>
<dbReference type="PROSITE" id="PS50887">
    <property type="entry name" value="GGDEF"/>
    <property type="match status" value="1"/>
</dbReference>
<dbReference type="SUPFAM" id="SSF55073">
    <property type="entry name" value="Nucleotide cyclase"/>
    <property type="match status" value="1"/>
</dbReference>
<protein>
    <recommendedName>
        <fullName evidence="2">GGDEF domain-containing protein</fullName>
    </recommendedName>
</protein>
<accession>A0A2T2XAY3</accession>
<dbReference type="GO" id="GO:0043709">
    <property type="term" value="P:cell adhesion involved in single-species biofilm formation"/>
    <property type="evidence" value="ECO:0007669"/>
    <property type="project" value="TreeGrafter"/>
</dbReference>
<feature type="domain" description="GGDEF" evidence="2">
    <location>
        <begin position="139"/>
        <end position="274"/>
    </location>
</feature>
<name>A0A2T2XAY3_9FIRM</name>
<dbReference type="GO" id="GO:0005886">
    <property type="term" value="C:plasma membrane"/>
    <property type="evidence" value="ECO:0007669"/>
    <property type="project" value="TreeGrafter"/>
</dbReference>
<dbReference type="GO" id="GO:0052621">
    <property type="term" value="F:diguanylate cyclase activity"/>
    <property type="evidence" value="ECO:0007669"/>
    <property type="project" value="TreeGrafter"/>
</dbReference>
<sequence>MSNNYNMMNRFMRMRYQDSGRSHQMDSRLGQKSRSRRNTWAAWLLTLLSFLVYMAVSDWTGRGQVIAHRAGQTNVVAWLTVLEIIATVLFALGIFVVEYAFLVRPWRWSAQHDALTSLLNQGAFWATAQNLWHRYRDKTSVTIMIADVDHFKSINDEYGHLQGDQVLMHIGHVLGQPGSSTAVVGRIGGEEFAALWVGSPSNDVYRTAEYWSGQIQSIECPEGISHVTISVGIATAHPSAVETLQSLESLARHADKALYRAKTNGRNRIETIQC</sequence>
<keyword evidence="1" id="KW-1133">Transmembrane helix</keyword>
<dbReference type="Proteomes" id="UP000242699">
    <property type="component" value="Unassembled WGS sequence"/>
</dbReference>
<feature type="transmembrane region" description="Helical" evidence="1">
    <location>
        <begin position="76"/>
        <end position="102"/>
    </location>
</feature>
<evidence type="ECO:0000313" key="4">
    <source>
        <dbReference type="Proteomes" id="UP000242699"/>
    </source>
</evidence>
<dbReference type="EMBL" id="PXYT01000001">
    <property type="protein sequence ID" value="PSR31664.1"/>
    <property type="molecule type" value="Genomic_DNA"/>
</dbReference>
<keyword evidence="1" id="KW-0812">Transmembrane</keyword>
<dbReference type="GO" id="GO:1902201">
    <property type="term" value="P:negative regulation of bacterial-type flagellum-dependent cell motility"/>
    <property type="evidence" value="ECO:0007669"/>
    <property type="project" value="TreeGrafter"/>
</dbReference>
<dbReference type="SMART" id="SM00267">
    <property type="entry name" value="GGDEF"/>
    <property type="match status" value="1"/>
</dbReference>
<dbReference type="AlphaFoldDB" id="A0A2T2XAY3"/>
<dbReference type="NCBIfam" id="TIGR00254">
    <property type="entry name" value="GGDEF"/>
    <property type="match status" value="1"/>
</dbReference>
<dbReference type="PANTHER" id="PTHR45138:SF9">
    <property type="entry name" value="DIGUANYLATE CYCLASE DGCM-RELATED"/>
    <property type="match status" value="1"/>
</dbReference>
<evidence type="ECO:0000256" key="1">
    <source>
        <dbReference type="SAM" id="Phobius"/>
    </source>
</evidence>
<dbReference type="InterPro" id="IPR043128">
    <property type="entry name" value="Rev_trsase/Diguanyl_cyclase"/>
</dbReference>
<proteinExistence type="predicted"/>
<dbReference type="CDD" id="cd01949">
    <property type="entry name" value="GGDEF"/>
    <property type="match status" value="1"/>
</dbReference>
<keyword evidence="1" id="KW-0472">Membrane</keyword>
<dbReference type="Gene3D" id="3.30.70.270">
    <property type="match status" value="1"/>
</dbReference>